<reference evidence="2 3" key="1">
    <citation type="submission" date="2019-11" db="EMBL/GenBank/DDBJ databases">
        <authorList>
            <person name="He Y."/>
        </authorList>
    </citation>
    <scope>NUCLEOTIDE SEQUENCE [LARGE SCALE GENOMIC DNA]</scope>
    <source>
        <strain evidence="2 3">SCSIO 58843</strain>
    </source>
</reference>
<keyword evidence="3" id="KW-1185">Reference proteome</keyword>
<dbReference type="KEGG" id="atq:GH723_17430"/>
<evidence type="ECO:0000313" key="2">
    <source>
        <dbReference type="EMBL" id="QGG96735.1"/>
    </source>
</evidence>
<accession>A0A5Q2RU43</accession>
<feature type="compositionally biased region" description="Pro residues" evidence="1">
    <location>
        <begin position="1"/>
        <end position="13"/>
    </location>
</feature>
<feature type="region of interest" description="Disordered" evidence="1">
    <location>
        <begin position="1"/>
        <end position="21"/>
    </location>
</feature>
<dbReference type="EMBL" id="CP045851">
    <property type="protein sequence ID" value="QGG96735.1"/>
    <property type="molecule type" value="Genomic_DNA"/>
</dbReference>
<protein>
    <submittedName>
        <fullName evidence="2">Uncharacterized protein</fullName>
    </submittedName>
</protein>
<evidence type="ECO:0000313" key="3">
    <source>
        <dbReference type="Proteomes" id="UP000334019"/>
    </source>
</evidence>
<organism evidence="2 3">
    <name type="scientific">Actinomarinicola tropica</name>
    <dbReference type="NCBI Taxonomy" id="2789776"/>
    <lineage>
        <taxon>Bacteria</taxon>
        <taxon>Bacillati</taxon>
        <taxon>Actinomycetota</taxon>
        <taxon>Acidimicrobiia</taxon>
        <taxon>Acidimicrobiales</taxon>
        <taxon>Iamiaceae</taxon>
        <taxon>Actinomarinicola</taxon>
    </lineage>
</organism>
<feature type="region of interest" description="Disordered" evidence="1">
    <location>
        <begin position="288"/>
        <end position="318"/>
    </location>
</feature>
<dbReference type="Proteomes" id="UP000334019">
    <property type="component" value="Chromosome"/>
</dbReference>
<name>A0A5Q2RU43_9ACTN</name>
<feature type="compositionally biased region" description="Low complexity" evidence="1">
    <location>
        <begin position="294"/>
        <end position="308"/>
    </location>
</feature>
<gene>
    <name evidence="2" type="ORF">GH723_17430</name>
</gene>
<dbReference type="AlphaFoldDB" id="A0A5Q2RU43"/>
<feature type="compositionally biased region" description="Basic residues" evidence="1">
    <location>
        <begin position="309"/>
        <end position="318"/>
    </location>
</feature>
<proteinExistence type="predicted"/>
<evidence type="ECO:0000256" key="1">
    <source>
        <dbReference type="SAM" id="MobiDB-lite"/>
    </source>
</evidence>
<sequence length="318" mass="33745">MMPTSAPPPPPPVVSATPAGGPSAEDLLRRRVARIAAVVAVVLVGGVAAYSFVSDGGPDHPDEWDPRVVDLVAFVEEERELRFDHPVHIDFLTPEEYSEVTRAGGGMEVEGEEGMDEMYEAASMLRSLGLLEGDVDLGGAFDDLNDTGTLAFYDPLTDRVVVRGTEVDVNLEATLVHELVHALQDQHVDLGRLGDMEDSGEAAAFRAVVEGDASLVESRYVAQLSEGDLTAYEETAMAQADAAFAEEIPGVLVASMGASYVLGEPLVGIVQAEGGWAAVDDLLRDRPRASWRCSTSSPTSTGSSGSMSSRRRSPTARS</sequence>